<feature type="chain" id="PRO_5015692768" description="Glycosyl hydrolase family 32" evidence="1">
    <location>
        <begin position="27"/>
        <end position="543"/>
    </location>
</feature>
<gene>
    <name evidence="2" type="ORF">C8P68_102584</name>
</gene>
<dbReference type="AlphaFoldDB" id="A0A2T5JDC1"/>
<protein>
    <recommendedName>
        <fullName evidence="4">Glycosyl hydrolase family 32</fullName>
    </recommendedName>
</protein>
<accession>A0A2T5JDC1</accession>
<dbReference type="SUPFAM" id="SSF75005">
    <property type="entry name" value="Arabinanase/levansucrase/invertase"/>
    <property type="match status" value="1"/>
</dbReference>
<dbReference type="Proteomes" id="UP000244168">
    <property type="component" value="Unassembled WGS sequence"/>
</dbReference>
<reference evidence="2 3" key="1">
    <citation type="submission" date="2018-04" db="EMBL/GenBank/DDBJ databases">
        <title>Genomic Encyclopedia of Archaeal and Bacterial Type Strains, Phase II (KMG-II): from individual species to whole genera.</title>
        <authorList>
            <person name="Goeker M."/>
        </authorList>
    </citation>
    <scope>NUCLEOTIDE SEQUENCE [LARGE SCALE GENOMIC DNA]</scope>
    <source>
        <strain evidence="2 3">DSM 26809</strain>
    </source>
</reference>
<dbReference type="EMBL" id="QAOQ01000002">
    <property type="protein sequence ID" value="PTQ99754.1"/>
    <property type="molecule type" value="Genomic_DNA"/>
</dbReference>
<dbReference type="OrthoDB" id="7542127at2"/>
<feature type="signal peptide" evidence="1">
    <location>
        <begin position="1"/>
        <end position="26"/>
    </location>
</feature>
<evidence type="ECO:0000256" key="1">
    <source>
        <dbReference type="SAM" id="SignalP"/>
    </source>
</evidence>
<evidence type="ECO:0000313" key="2">
    <source>
        <dbReference type="EMBL" id="PTQ99754.1"/>
    </source>
</evidence>
<dbReference type="Gene3D" id="2.115.10.20">
    <property type="entry name" value="Glycosyl hydrolase domain, family 43"/>
    <property type="match status" value="1"/>
</dbReference>
<evidence type="ECO:0008006" key="4">
    <source>
        <dbReference type="Google" id="ProtNLM"/>
    </source>
</evidence>
<sequence>MRSTFFRLALLAVALSPIAFINGATAQAKDQPAAWKPIAIQLKAKTDAVFPLKKPYCPFSGKRNGIIRVAAQLSRLTGIKTASGTSSVTFKTNGSGTVLLAVVHGAEPKDKNARLLIENGLTITEMAPVDIYGVPCHKGWNTVATGPDTFVAGVVENTAAASKLNAQLPDGREWRAYLTDSLTDGKQLFEVLDAPADPVINQGMPGTETIQGGFEGGTCVKVGNKYHLFPTERAGEMGVPAYYDRVKTRIGHWESEDAIHWKRVGTIYQASGKYAIAEEDNPMNDRRAAIWSYNAVFNQKEDRWYGYYLTYTVDKNIAPNHSFGRIWCTKSQTKGMNGIGGPYDDGQLIMEPGLDSQPWEGRQGVASFYPFPVKDGWLGFYAGAYPFKTWADYPKNSGKGWYIGLAKAQSMDGPWTRLDTTVNPVKSMNPEFLENPLVYQLKNGAYIAIFDGGPDDNGHHFVNMFGYALSKDGLHWNEARYLPIQNKVKQWWNLMRTPLCLIPEGNNVYTVLYAAINNNRFHPIGMVRFKMHPEVLEELLKEK</sequence>
<name>A0A2T5JDC1_9SPHI</name>
<dbReference type="InterPro" id="IPR023296">
    <property type="entry name" value="Glyco_hydro_beta-prop_sf"/>
</dbReference>
<proteinExistence type="predicted"/>
<keyword evidence="1" id="KW-0732">Signal</keyword>
<keyword evidence="3" id="KW-1185">Reference proteome</keyword>
<comment type="caution">
    <text evidence="2">The sequence shown here is derived from an EMBL/GenBank/DDBJ whole genome shotgun (WGS) entry which is preliminary data.</text>
</comment>
<evidence type="ECO:0000313" key="3">
    <source>
        <dbReference type="Proteomes" id="UP000244168"/>
    </source>
</evidence>
<organism evidence="2 3">
    <name type="scientific">Mucilaginibacter yixingensis</name>
    <dbReference type="NCBI Taxonomy" id="1295612"/>
    <lineage>
        <taxon>Bacteria</taxon>
        <taxon>Pseudomonadati</taxon>
        <taxon>Bacteroidota</taxon>
        <taxon>Sphingobacteriia</taxon>
        <taxon>Sphingobacteriales</taxon>
        <taxon>Sphingobacteriaceae</taxon>
        <taxon>Mucilaginibacter</taxon>
    </lineage>
</organism>